<protein>
    <recommendedName>
        <fullName evidence="7">ADP-ribosylglycohydrolase family protein</fullName>
    </recommendedName>
</protein>
<gene>
    <name evidence="5" type="ORF">GCM10007424_04300</name>
</gene>
<dbReference type="InterPro" id="IPR009001">
    <property type="entry name" value="Transl_elong_EF1A/Init_IF2_C"/>
</dbReference>
<dbReference type="Pfam" id="PF03747">
    <property type="entry name" value="ADP_ribosyl_GH"/>
    <property type="match status" value="1"/>
</dbReference>
<dbReference type="InterPro" id="IPR036705">
    <property type="entry name" value="Ribosyl_crysJ1_sf"/>
</dbReference>
<dbReference type="PANTHER" id="PTHR16222:SF24">
    <property type="entry name" value="ADP-RIBOSYLHYDROLASE ARH3"/>
    <property type="match status" value="1"/>
</dbReference>
<dbReference type="Gene3D" id="1.10.4080.10">
    <property type="entry name" value="ADP-ribosylation/Crystallin J1"/>
    <property type="match status" value="1"/>
</dbReference>
<comment type="caution">
    <text evidence="5">The sequence shown here is derived from an EMBL/GenBank/DDBJ whole genome shotgun (WGS) entry which is preliminary data.</text>
</comment>
<dbReference type="InterPro" id="IPR005502">
    <property type="entry name" value="Ribosyl_crysJ1"/>
</dbReference>
<dbReference type="PANTHER" id="PTHR16222">
    <property type="entry name" value="ADP-RIBOSYLGLYCOHYDROLASE"/>
    <property type="match status" value="1"/>
</dbReference>
<evidence type="ECO:0000256" key="2">
    <source>
        <dbReference type="ARBA" id="ARBA00022741"/>
    </source>
</evidence>
<evidence type="ECO:0000256" key="1">
    <source>
        <dbReference type="ARBA" id="ARBA00010702"/>
    </source>
</evidence>
<dbReference type="SUPFAM" id="SSF101478">
    <property type="entry name" value="ADP-ribosylglycohydrolase"/>
    <property type="match status" value="1"/>
</dbReference>
<proteinExistence type="inferred from homology"/>
<accession>A0ABQ1JFA0</accession>
<dbReference type="SUPFAM" id="SSF50465">
    <property type="entry name" value="EF-Tu/eEF-1alpha/eIF2-gamma C-terminal domain"/>
    <property type="match status" value="1"/>
</dbReference>
<keyword evidence="3" id="KW-0378">Hydrolase</keyword>
<keyword evidence="6" id="KW-1185">Reference proteome</keyword>
<dbReference type="Gene3D" id="2.40.30.10">
    <property type="entry name" value="Translation factors"/>
    <property type="match status" value="1"/>
</dbReference>
<dbReference type="RefSeq" id="WP_188619580.1">
    <property type="nucleotide sequence ID" value="NZ_BMJE01000001.1"/>
</dbReference>
<dbReference type="EMBL" id="BMJE01000001">
    <property type="protein sequence ID" value="GGB67451.1"/>
    <property type="molecule type" value="Genomic_DNA"/>
</dbReference>
<dbReference type="InterPro" id="IPR050792">
    <property type="entry name" value="ADP-ribosylglycohydrolase"/>
</dbReference>
<reference evidence="6" key="1">
    <citation type="journal article" date="2019" name="Int. J. Syst. Evol. Microbiol.">
        <title>The Global Catalogue of Microorganisms (GCM) 10K type strain sequencing project: providing services to taxonomists for standard genome sequencing and annotation.</title>
        <authorList>
            <consortium name="The Broad Institute Genomics Platform"/>
            <consortium name="The Broad Institute Genome Sequencing Center for Infectious Disease"/>
            <person name="Wu L."/>
            <person name="Ma J."/>
        </authorList>
    </citation>
    <scope>NUCLEOTIDE SEQUENCE [LARGE SCALE GENOMIC DNA]</scope>
    <source>
        <strain evidence="6">CGMCC 1.15461</strain>
    </source>
</reference>
<evidence type="ECO:0000313" key="5">
    <source>
        <dbReference type="EMBL" id="GGB67451.1"/>
    </source>
</evidence>
<dbReference type="Proteomes" id="UP000615760">
    <property type="component" value="Unassembled WGS sequence"/>
</dbReference>
<evidence type="ECO:0000313" key="6">
    <source>
        <dbReference type="Proteomes" id="UP000615760"/>
    </source>
</evidence>
<organism evidence="5 6">
    <name type="scientific">Flavobacterium suaedae</name>
    <dbReference type="NCBI Taxonomy" id="1767027"/>
    <lineage>
        <taxon>Bacteria</taxon>
        <taxon>Pseudomonadati</taxon>
        <taxon>Bacteroidota</taxon>
        <taxon>Flavobacteriia</taxon>
        <taxon>Flavobacteriales</taxon>
        <taxon>Flavobacteriaceae</taxon>
        <taxon>Flavobacterium</taxon>
    </lineage>
</organism>
<name>A0ABQ1JFA0_9FLAO</name>
<evidence type="ECO:0000256" key="3">
    <source>
        <dbReference type="ARBA" id="ARBA00022801"/>
    </source>
</evidence>
<sequence length="429" mass="48304">MTFTYTQDIKSALLGVAVGDAIGVPVEFKDRDYLKRFPVHDMLAFGTHHQPAGTFSDDTSLTLCLAEALTKDYNLTEIAYNFIAWYKEGYWAAHGKVFDIGIATRQAINKLAEDASSPELAGGSDEYSNGNGSLMRILPLVFYIKNKPINERWEITKQVSSITHGHIRSVIACFYYLEFARYLVSVSEIERTNEFAKTIYNKLKDEIPEFLKNIHITEKEISFFDRLLKNDIWNLPENEIQSSGYVLHTLEASFWCLFNFKSYKDCVLNAVNLGEDTDTTAAVAGGLAGLLYGVENIPVQWLNQLAKKELISDLSERFIKKLQIDSCDFIATLVYKTAEEGGRKTYAISGYRPAVKFPFDKMMTTGMQVFINKKIVNPGETIDVAIKILAVDYFEKSLAVGMEFDAREGSVIVATGIINKILNEKLVKQ</sequence>
<evidence type="ECO:0008006" key="7">
    <source>
        <dbReference type="Google" id="ProtNLM"/>
    </source>
</evidence>
<comment type="similarity">
    <text evidence="1">Belongs to the ADP-ribosylglycohydrolase family.</text>
</comment>
<keyword evidence="2" id="KW-0547">Nucleotide-binding</keyword>
<evidence type="ECO:0000256" key="4">
    <source>
        <dbReference type="ARBA" id="ARBA00023134"/>
    </source>
</evidence>
<keyword evidence="4" id="KW-0342">GTP-binding</keyword>